<dbReference type="InterPro" id="IPR012309">
    <property type="entry name" value="DNA_ligase_ATP-dep_C"/>
</dbReference>
<feature type="domain" description="DNA ligase ATP-dependent C-terminal" evidence="7">
    <location>
        <begin position="214"/>
        <end position="314"/>
    </location>
</feature>
<evidence type="ECO:0000259" key="6">
    <source>
        <dbReference type="Pfam" id="PF01068"/>
    </source>
</evidence>
<dbReference type="PANTHER" id="PTHR45674:SF4">
    <property type="entry name" value="DNA LIGASE 1"/>
    <property type="match status" value="1"/>
</dbReference>
<dbReference type="GO" id="GO:0006310">
    <property type="term" value="P:DNA recombination"/>
    <property type="evidence" value="ECO:0007669"/>
    <property type="project" value="InterPro"/>
</dbReference>
<dbReference type="InterPro" id="IPR012340">
    <property type="entry name" value="NA-bd_OB-fold"/>
</dbReference>
<keyword evidence="3 8" id="KW-0436">Ligase</keyword>
<dbReference type="EMBL" id="RWJF01000001">
    <property type="protein sequence ID" value="RST32048.1"/>
    <property type="molecule type" value="Genomic_DNA"/>
</dbReference>
<evidence type="ECO:0000256" key="3">
    <source>
        <dbReference type="ARBA" id="ARBA00022598"/>
    </source>
</evidence>
<name>A0A3R9YPB7_9SPHN</name>
<dbReference type="AlphaFoldDB" id="A0A3R9YPB7"/>
<dbReference type="SUPFAM" id="SSF50249">
    <property type="entry name" value="Nucleic acid-binding proteins"/>
    <property type="match status" value="1"/>
</dbReference>
<dbReference type="OrthoDB" id="9770771at2"/>
<dbReference type="Proteomes" id="UP000274661">
    <property type="component" value="Unassembled WGS sequence"/>
</dbReference>
<dbReference type="CDD" id="cd07905">
    <property type="entry name" value="Adenylation_DNA_ligase_LigC"/>
    <property type="match status" value="1"/>
</dbReference>
<evidence type="ECO:0000256" key="5">
    <source>
        <dbReference type="SAM" id="MobiDB-lite"/>
    </source>
</evidence>
<evidence type="ECO:0000256" key="1">
    <source>
        <dbReference type="ARBA" id="ARBA00007572"/>
    </source>
</evidence>
<dbReference type="GO" id="GO:0003910">
    <property type="term" value="F:DNA ligase (ATP) activity"/>
    <property type="evidence" value="ECO:0007669"/>
    <property type="project" value="UniProtKB-EC"/>
</dbReference>
<protein>
    <recommendedName>
        <fullName evidence="2">DNA ligase (ATP)</fullName>
        <ecNumber evidence="2">6.5.1.1</ecNumber>
    </recommendedName>
</protein>
<reference evidence="8 9" key="1">
    <citation type="submission" date="2018-12" db="EMBL/GenBank/DDBJ databases">
        <title>Sphingomonas sp. HMF7854 Genome sequencing and assembly.</title>
        <authorList>
            <person name="Cha I."/>
            <person name="Kang H."/>
            <person name="Kim H."/>
            <person name="Kang J."/>
            <person name="Joh K."/>
        </authorList>
    </citation>
    <scope>NUCLEOTIDE SEQUENCE [LARGE SCALE GENOMIC DNA]</scope>
    <source>
        <strain evidence="8 9">HMF7854</strain>
    </source>
</reference>
<accession>A0A3R9YPB7</accession>
<proteinExistence type="inferred from homology"/>
<dbReference type="Gene3D" id="3.30.470.30">
    <property type="entry name" value="DNA ligase/mRNA capping enzyme"/>
    <property type="match status" value="1"/>
</dbReference>
<organism evidence="8 9">
    <name type="scientific">Sphingomonas ginkgonis</name>
    <dbReference type="NCBI Taxonomy" id="2315330"/>
    <lineage>
        <taxon>Bacteria</taxon>
        <taxon>Pseudomonadati</taxon>
        <taxon>Pseudomonadota</taxon>
        <taxon>Alphaproteobacteria</taxon>
        <taxon>Sphingomonadales</taxon>
        <taxon>Sphingomonadaceae</taxon>
        <taxon>Sphingomonas</taxon>
    </lineage>
</organism>
<feature type="region of interest" description="Disordered" evidence="5">
    <location>
        <begin position="259"/>
        <end position="278"/>
    </location>
</feature>
<dbReference type="Pfam" id="PF01068">
    <property type="entry name" value="DNA_ligase_A_M"/>
    <property type="match status" value="1"/>
</dbReference>
<dbReference type="InterPro" id="IPR044119">
    <property type="entry name" value="Adenylation_LigC-like"/>
</dbReference>
<dbReference type="PANTHER" id="PTHR45674">
    <property type="entry name" value="DNA LIGASE 1/3 FAMILY MEMBER"/>
    <property type="match status" value="1"/>
</dbReference>
<comment type="caution">
    <text evidence="8">The sequence shown here is derived from an EMBL/GenBank/DDBJ whole genome shotgun (WGS) entry which is preliminary data.</text>
</comment>
<comment type="similarity">
    <text evidence="1">Belongs to the ATP-dependent DNA ligase family.</text>
</comment>
<dbReference type="NCBIfam" id="NF006078">
    <property type="entry name" value="PRK08224.1"/>
    <property type="match status" value="1"/>
</dbReference>
<dbReference type="InterPro" id="IPR012310">
    <property type="entry name" value="DNA_ligase_ATP-dep_cent"/>
</dbReference>
<dbReference type="Pfam" id="PF04679">
    <property type="entry name" value="DNA_ligase_A_C"/>
    <property type="match status" value="1"/>
</dbReference>
<evidence type="ECO:0000256" key="4">
    <source>
        <dbReference type="ARBA" id="ARBA00034003"/>
    </source>
</evidence>
<dbReference type="InterPro" id="IPR050191">
    <property type="entry name" value="ATP-dep_DNA_ligase"/>
</dbReference>
<dbReference type="EC" id="6.5.1.1" evidence="2"/>
<evidence type="ECO:0000313" key="8">
    <source>
        <dbReference type="EMBL" id="RST32048.1"/>
    </source>
</evidence>
<dbReference type="Gene3D" id="2.40.50.140">
    <property type="entry name" value="Nucleic acid-binding proteins"/>
    <property type="match status" value="1"/>
</dbReference>
<dbReference type="InterPro" id="IPR044117">
    <property type="entry name" value="OBF_LigC-like"/>
</dbReference>
<dbReference type="SUPFAM" id="SSF56091">
    <property type="entry name" value="DNA ligase/mRNA capping enzyme, catalytic domain"/>
    <property type="match status" value="1"/>
</dbReference>
<dbReference type="CDD" id="cd07970">
    <property type="entry name" value="OBF_DNA_ligase_LigC"/>
    <property type="match status" value="1"/>
</dbReference>
<gene>
    <name evidence="8" type="ORF">HMF7854_01160</name>
</gene>
<sequence>MENAPLAPMEALLAEQIPTGDEWRFEPKWDGFRCLAVRSGDQVWLWSKSGKPLGRYFPEMVELFGRLAADAFVLDGELVIQTAEGLSFDALQMRLHPAESRVRKLAAETPSMFVAFDLLELGGRSLANEPLDARRHALEQMLASEDEPALLLSPVTTDRDLALEWLHRSGAALDGVIAKRSDQPYTPGERTMVKVKQRRTADCVVGGFRYDRKGEEMASLLLGLHDASGQLHHVGYCSSIPNHDKPGWTAELRSIAGGEGFGGGKPGGPSRWATERSTEWTPVRPEIVVEVLYDQVTAGRFRHGTKLLRRRPDKAPSQCTMEQLRHPLTPAELGQLLKR</sequence>
<evidence type="ECO:0000313" key="9">
    <source>
        <dbReference type="Proteomes" id="UP000274661"/>
    </source>
</evidence>
<keyword evidence="9" id="KW-1185">Reference proteome</keyword>
<feature type="domain" description="ATP-dependent DNA ligase family profile" evidence="6">
    <location>
        <begin position="20"/>
        <end position="196"/>
    </location>
</feature>
<evidence type="ECO:0000259" key="7">
    <source>
        <dbReference type="Pfam" id="PF04679"/>
    </source>
</evidence>
<evidence type="ECO:0000256" key="2">
    <source>
        <dbReference type="ARBA" id="ARBA00012727"/>
    </source>
</evidence>
<dbReference type="GO" id="GO:0005524">
    <property type="term" value="F:ATP binding"/>
    <property type="evidence" value="ECO:0007669"/>
    <property type="project" value="InterPro"/>
</dbReference>
<comment type="catalytic activity">
    <reaction evidence="4">
        <text>ATP + (deoxyribonucleotide)n-3'-hydroxyl + 5'-phospho-(deoxyribonucleotide)m = (deoxyribonucleotide)n+m + AMP + diphosphate.</text>
        <dbReference type="EC" id="6.5.1.1"/>
    </reaction>
</comment>
<dbReference type="GO" id="GO:0006281">
    <property type="term" value="P:DNA repair"/>
    <property type="evidence" value="ECO:0007669"/>
    <property type="project" value="InterPro"/>
</dbReference>